<protein>
    <submittedName>
        <fullName evidence="5">S-adenosyl-L-methionine-dependent methyltransferase</fullName>
    </submittedName>
</protein>
<dbReference type="STRING" id="1141098.A0A1Y2EKI2"/>
<dbReference type="PANTHER" id="PTHR43712:SF12">
    <property type="entry name" value="STERIGMATOCYSTIN 8-O-METHYLTRANSFERASE"/>
    <property type="match status" value="1"/>
</dbReference>
<dbReference type="SUPFAM" id="SSF46785">
    <property type="entry name" value="Winged helix' DNA-binding domain"/>
    <property type="match status" value="1"/>
</dbReference>
<dbReference type="GO" id="GO:0008171">
    <property type="term" value="F:O-methyltransferase activity"/>
    <property type="evidence" value="ECO:0007669"/>
    <property type="project" value="InterPro"/>
</dbReference>
<keyword evidence="2 5" id="KW-0808">Transferase</keyword>
<dbReference type="RefSeq" id="XP_040721643.1">
    <property type="nucleotide sequence ID" value="XM_040857156.1"/>
</dbReference>
<evidence type="ECO:0000313" key="5">
    <source>
        <dbReference type="EMBL" id="ORY72051.1"/>
    </source>
</evidence>
<dbReference type="Proteomes" id="UP000193689">
    <property type="component" value="Unassembled WGS sequence"/>
</dbReference>
<dbReference type="AlphaFoldDB" id="A0A1Y2EKI2"/>
<dbReference type="InterPro" id="IPR029063">
    <property type="entry name" value="SAM-dependent_MTases_sf"/>
</dbReference>
<dbReference type="PANTHER" id="PTHR43712">
    <property type="entry name" value="PUTATIVE (AFU_ORTHOLOGUE AFUA_4G14580)-RELATED"/>
    <property type="match status" value="1"/>
</dbReference>
<keyword evidence="6" id="KW-1185">Reference proteome</keyword>
<dbReference type="PROSITE" id="PS51683">
    <property type="entry name" value="SAM_OMT_II"/>
    <property type="match status" value="1"/>
</dbReference>
<dbReference type="OrthoDB" id="2410195at2759"/>
<dbReference type="Pfam" id="PF00891">
    <property type="entry name" value="Methyltransf_2"/>
    <property type="match status" value="1"/>
</dbReference>
<name>A0A1Y2EKI2_9PEZI</name>
<dbReference type="GeneID" id="63773368"/>
<keyword evidence="3" id="KW-0949">S-adenosyl-L-methionine</keyword>
<sequence length="562" mass="60824">MAKSRSLPQLAHIISSRANAIYDNLNNNDLPQPSFDYGAEIRTEPFSRELEDSRAQLLEAMDELQSLILGPVGHVFFMSFLGPGRAATLHAIYKFNLAKNVPLTKPISYASLASRCKLSEFFTRRYIRSALSLRIFSETAAGLIQHNAASAVLATTTLHEWLGMASEELAPAALKVAESIQRYPEGQEPNQSAFSIANGFGGEKDLFAIVSEAPPERMGRFADAMSWSMRVPGMETSYTVDNLGWSSTTYGQGNGAGGKAWCPKTIVDIGGGTGILSKDILRKYPGVEKAIVQDLPEVASQGHGAQDVPEDIKGRLKFQSYNFFTEQPVKGADVYLLRCVLHDWPDSYAVSLLRNQIPALKKGARLLFNERCLGRPGSLSHVWDQFASSADILMQLCANGKERSREDWVSLLAAADERFEIASVTTPAHSALSIIEVMWRGEDKPEGVAVKKLGYKLINGVKTNGIMEAQVDAEPIGEVKKSNVAETNGVSVKGIATEVEVAKSEAKKDLGANGANPNRAEINGAEVNEDVILGIEVQPTSQGGKTGKSFGTEGSIIGLFTV</sequence>
<evidence type="ECO:0000256" key="1">
    <source>
        <dbReference type="ARBA" id="ARBA00022603"/>
    </source>
</evidence>
<feature type="domain" description="O-methyltransferase C-terminal" evidence="4">
    <location>
        <begin position="265"/>
        <end position="415"/>
    </location>
</feature>
<dbReference type="EMBL" id="MCFJ01000001">
    <property type="protein sequence ID" value="ORY72051.1"/>
    <property type="molecule type" value="Genomic_DNA"/>
</dbReference>
<dbReference type="InterPro" id="IPR001077">
    <property type="entry name" value="COMT_C"/>
</dbReference>
<comment type="caution">
    <text evidence="5">The sequence shown here is derived from an EMBL/GenBank/DDBJ whole genome shotgun (WGS) entry which is preliminary data.</text>
</comment>
<dbReference type="SUPFAM" id="SSF53335">
    <property type="entry name" value="S-adenosyl-L-methionine-dependent methyltransferases"/>
    <property type="match status" value="1"/>
</dbReference>
<dbReference type="InParanoid" id="A0A1Y2EKI2"/>
<dbReference type="Gene3D" id="3.40.50.150">
    <property type="entry name" value="Vaccinia Virus protein VP39"/>
    <property type="match status" value="1"/>
</dbReference>
<reference evidence="5 6" key="1">
    <citation type="submission" date="2016-07" db="EMBL/GenBank/DDBJ databases">
        <title>Pervasive Adenine N6-methylation of Active Genes in Fungi.</title>
        <authorList>
            <consortium name="DOE Joint Genome Institute"/>
            <person name="Mondo S.J."/>
            <person name="Dannebaum R.O."/>
            <person name="Kuo R.C."/>
            <person name="Labutti K."/>
            <person name="Haridas S."/>
            <person name="Kuo A."/>
            <person name="Salamov A."/>
            <person name="Ahrendt S.R."/>
            <person name="Lipzen A."/>
            <person name="Sullivan W."/>
            <person name="Andreopoulos W.B."/>
            <person name="Clum A."/>
            <person name="Lindquist E."/>
            <person name="Daum C."/>
            <person name="Ramamoorthy G.K."/>
            <person name="Gryganskyi A."/>
            <person name="Culley D."/>
            <person name="Magnuson J.K."/>
            <person name="James T.Y."/>
            <person name="O'Malley M.A."/>
            <person name="Stajich J.E."/>
            <person name="Spatafora J.W."/>
            <person name="Visel A."/>
            <person name="Grigoriev I.V."/>
        </authorList>
    </citation>
    <scope>NUCLEOTIDE SEQUENCE [LARGE SCALE GENOMIC DNA]</scope>
    <source>
        <strain evidence="5 6">CBS 129021</strain>
    </source>
</reference>
<evidence type="ECO:0000313" key="6">
    <source>
        <dbReference type="Proteomes" id="UP000193689"/>
    </source>
</evidence>
<dbReference type="InterPro" id="IPR036390">
    <property type="entry name" value="WH_DNA-bd_sf"/>
</dbReference>
<keyword evidence="1 5" id="KW-0489">Methyltransferase</keyword>
<organism evidence="5 6">
    <name type="scientific">Pseudomassariella vexata</name>
    <dbReference type="NCBI Taxonomy" id="1141098"/>
    <lineage>
        <taxon>Eukaryota</taxon>
        <taxon>Fungi</taxon>
        <taxon>Dikarya</taxon>
        <taxon>Ascomycota</taxon>
        <taxon>Pezizomycotina</taxon>
        <taxon>Sordariomycetes</taxon>
        <taxon>Xylariomycetidae</taxon>
        <taxon>Amphisphaeriales</taxon>
        <taxon>Pseudomassariaceae</taxon>
        <taxon>Pseudomassariella</taxon>
    </lineage>
</organism>
<dbReference type="InterPro" id="IPR016461">
    <property type="entry name" value="COMT-like"/>
</dbReference>
<evidence type="ECO:0000259" key="4">
    <source>
        <dbReference type="Pfam" id="PF00891"/>
    </source>
</evidence>
<dbReference type="GO" id="GO:0032259">
    <property type="term" value="P:methylation"/>
    <property type="evidence" value="ECO:0007669"/>
    <property type="project" value="UniProtKB-KW"/>
</dbReference>
<gene>
    <name evidence="5" type="ORF">BCR38DRAFT_360072</name>
</gene>
<evidence type="ECO:0000256" key="2">
    <source>
        <dbReference type="ARBA" id="ARBA00022679"/>
    </source>
</evidence>
<proteinExistence type="predicted"/>
<evidence type="ECO:0000256" key="3">
    <source>
        <dbReference type="ARBA" id="ARBA00022691"/>
    </source>
</evidence>
<accession>A0A1Y2EKI2</accession>